<protein>
    <recommendedName>
        <fullName evidence="3">Aldolase</fullName>
    </recommendedName>
</protein>
<dbReference type="Gene3D" id="1.10.790.20">
    <property type="entry name" value="Domain of unknown function DUF1476"/>
    <property type="match status" value="1"/>
</dbReference>
<name>A0A178MCH7_9PROT</name>
<reference evidence="1 2" key="1">
    <citation type="submission" date="2016-04" db="EMBL/GenBank/DDBJ databases">
        <title>Draft genome sequence of freshwater magnetotactic bacteria Magnetospirillum marisnigri SP-1 and Magnetospirillum moscoviense BB-1.</title>
        <authorList>
            <person name="Koziaeva V."/>
            <person name="Dziuba M.V."/>
            <person name="Ivanov T.M."/>
            <person name="Kuznetsov B."/>
            <person name="Grouzdev D.S."/>
        </authorList>
    </citation>
    <scope>NUCLEOTIDE SEQUENCE [LARGE SCALE GENOMIC DNA]</scope>
    <source>
        <strain evidence="1 2">SP-1</strain>
    </source>
</reference>
<sequence>MSDLLHTVEAKGATSQMNFIAGQEAAFWVRARRNRLLADWFSDLTDENVQSYLRLLLDADFAKVESREAEQWILTKIRNDLMGFGIFLTPEQMRDQLRRCETQALLERAG</sequence>
<gene>
    <name evidence="1" type="ORF">A6A04_20625</name>
</gene>
<organism evidence="1 2">
    <name type="scientific">Paramagnetospirillum marisnigri</name>
    <dbReference type="NCBI Taxonomy" id="1285242"/>
    <lineage>
        <taxon>Bacteria</taxon>
        <taxon>Pseudomonadati</taxon>
        <taxon>Pseudomonadota</taxon>
        <taxon>Alphaproteobacteria</taxon>
        <taxon>Rhodospirillales</taxon>
        <taxon>Magnetospirillaceae</taxon>
        <taxon>Paramagnetospirillum</taxon>
    </lineage>
</organism>
<dbReference type="AlphaFoldDB" id="A0A178MCH7"/>
<comment type="caution">
    <text evidence="1">The sequence shown here is derived from an EMBL/GenBank/DDBJ whole genome shotgun (WGS) entry which is preliminary data.</text>
</comment>
<evidence type="ECO:0000313" key="2">
    <source>
        <dbReference type="Proteomes" id="UP000078428"/>
    </source>
</evidence>
<proteinExistence type="predicted"/>
<dbReference type="InterPro" id="IPR038293">
    <property type="entry name" value="ATPase_inh_sub_z_sf"/>
</dbReference>
<keyword evidence="2" id="KW-1185">Reference proteome</keyword>
<evidence type="ECO:0008006" key="3">
    <source>
        <dbReference type="Google" id="ProtNLM"/>
    </source>
</evidence>
<accession>A0A178MCH7</accession>
<dbReference type="Proteomes" id="UP000078428">
    <property type="component" value="Unassembled WGS sequence"/>
</dbReference>
<dbReference type="RefSeq" id="WP_068495120.1">
    <property type="nucleotide sequence ID" value="NZ_LWQT01000089.1"/>
</dbReference>
<evidence type="ECO:0000313" key="1">
    <source>
        <dbReference type="EMBL" id="OAN46501.1"/>
    </source>
</evidence>
<dbReference type="InterPro" id="IPR009945">
    <property type="entry name" value="ATPase_inh_sub_z"/>
</dbReference>
<dbReference type="OrthoDB" id="9810387at2"/>
<dbReference type="Pfam" id="PF07345">
    <property type="entry name" value="ATPaseInh_sub_z"/>
    <property type="match status" value="1"/>
</dbReference>
<dbReference type="EMBL" id="LWQT01000089">
    <property type="protein sequence ID" value="OAN46501.1"/>
    <property type="molecule type" value="Genomic_DNA"/>
</dbReference>